<proteinExistence type="predicted"/>
<reference evidence="3 4" key="1">
    <citation type="submission" date="2011-09" db="EMBL/GenBank/DDBJ databases">
        <authorList>
            <consortium name="US DOE Joint Genome Institute (JGI-PGF)"/>
            <person name="Lucas S."/>
            <person name="Han J."/>
            <person name="Lapidus A."/>
            <person name="Cheng J.-F."/>
            <person name="Goodwin L."/>
            <person name="Pitluck S."/>
            <person name="Peters L."/>
            <person name="Land M.L."/>
            <person name="Hauser L."/>
            <person name="Orellana R."/>
            <person name="Lovley D."/>
            <person name="Woyke T.J."/>
        </authorList>
    </citation>
    <scope>NUCLEOTIDE SEQUENCE [LARGE SCALE GENOMIC DNA]</scope>
    <source>
        <strain evidence="3 4">2ac9</strain>
    </source>
</reference>
<dbReference type="AlphaFoldDB" id="I5B4K3"/>
<organism evidence="3 4">
    <name type="scientific">Desulfobacter postgatei 2ac9</name>
    <dbReference type="NCBI Taxonomy" id="879212"/>
    <lineage>
        <taxon>Bacteria</taxon>
        <taxon>Pseudomonadati</taxon>
        <taxon>Thermodesulfobacteriota</taxon>
        <taxon>Desulfobacteria</taxon>
        <taxon>Desulfobacterales</taxon>
        <taxon>Desulfobacteraceae</taxon>
        <taxon>Desulfobacter</taxon>
    </lineage>
</organism>
<dbReference type="HOGENOM" id="CLU_047795_0_0_7"/>
<dbReference type="Pfam" id="PF03787">
    <property type="entry name" value="RAMPs"/>
    <property type="match status" value="1"/>
</dbReference>
<keyword evidence="4" id="KW-1185">Reference proteome</keyword>
<accession>I5B4K3</accession>
<sequence length="303" mass="32602">MKQRVYTILTRSGLHCGIGQGLSDIDLPTAKESVTGFPFIPGSCLKGVLRDRFDDGSTNFRAAFGPDPENAGDYASALSFSDARLVCLPVRSWFGTFAYMTCPTALGICRQILGQPDTDNLPSIPSLNRIHESYQVALTSESVLTPPNHNDAAQILLEDLDLTVAGAEQDKADAWAGLLAKLFYPKAPEARPSFIKRFAVVDDDIMAFLCETGLPVAAHNAIEENGTVKAGALWYEEFVPAETFFAGAIYASTPKLPKTNEETSCTDQGLLNYFCTSPVHTQVGGSATTGRGLITISFSGMED</sequence>
<dbReference type="RefSeq" id="WP_004073967.1">
    <property type="nucleotide sequence ID" value="NZ_CM001488.1"/>
</dbReference>
<dbReference type="GO" id="GO:0051607">
    <property type="term" value="P:defense response to virus"/>
    <property type="evidence" value="ECO:0007669"/>
    <property type="project" value="UniProtKB-KW"/>
</dbReference>
<feature type="domain" description="CRISPR type III-associated protein" evidence="2">
    <location>
        <begin position="8"/>
        <end position="256"/>
    </location>
</feature>
<dbReference type="EMBL" id="CM001488">
    <property type="protein sequence ID" value="EIM64416.1"/>
    <property type="molecule type" value="Genomic_DNA"/>
</dbReference>
<evidence type="ECO:0000256" key="1">
    <source>
        <dbReference type="ARBA" id="ARBA00023118"/>
    </source>
</evidence>
<dbReference type="NCBIfam" id="TIGR02580">
    <property type="entry name" value="cas_RAMP_Cmr4"/>
    <property type="match status" value="1"/>
</dbReference>
<dbReference type="Proteomes" id="UP000005778">
    <property type="component" value="Chromosome"/>
</dbReference>
<dbReference type="eggNOG" id="COG1336">
    <property type="taxonomic scope" value="Bacteria"/>
</dbReference>
<dbReference type="OrthoDB" id="9789361at2"/>
<keyword evidence="1" id="KW-0051">Antiviral defense</keyword>
<evidence type="ECO:0000259" key="2">
    <source>
        <dbReference type="Pfam" id="PF03787"/>
    </source>
</evidence>
<protein>
    <submittedName>
        <fullName evidence="3">CRISPR type III-B/RAMP module RAMP protein Cmr4</fullName>
    </submittedName>
</protein>
<name>I5B4K3_9BACT</name>
<dbReference type="STRING" id="879212.DespoDRAFT_02571"/>
<dbReference type="InterPro" id="IPR005537">
    <property type="entry name" value="RAMP_III_fam"/>
</dbReference>
<dbReference type="PANTHER" id="PTHR36700">
    <property type="entry name" value="CRISPR SYSTEM CMR SUBUNIT CMR4"/>
    <property type="match status" value="1"/>
</dbReference>
<evidence type="ECO:0000313" key="4">
    <source>
        <dbReference type="Proteomes" id="UP000005778"/>
    </source>
</evidence>
<dbReference type="InterPro" id="IPR013410">
    <property type="entry name" value="CRISPR-assoc_RAMP_Cmr4"/>
</dbReference>
<reference evidence="3 4" key="2">
    <citation type="submission" date="2012-02" db="EMBL/GenBank/DDBJ databases">
        <title>Improved High-Quality Draft sequence of Desulfobacter postgatei 2ac9.</title>
        <authorList>
            <consortium name="US DOE Joint Genome Institute"/>
            <person name="Lucas S."/>
            <person name="Han J."/>
            <person name="Lapidus A."/>
            <person name="Cheng J.-F."/>
            <person name="Goodwin L."/>
            <person name="Pitluck S."/>
            <person name="Peters L."/>
            <person name="Ovchinnikova G."/>
            <person name="Held B."/>
            <person name="Detter J.C."/>
            <person name="Han C."/>
            <person name="Tapia R."/>
            <person name="Land M."/>
            <person name="Hauser L."/>
            <person name="Kyrpides N."/>
            <person name="Ivanova N."/>
            <person name="Pagani I."/>
            <person name="Orellana R."/>
            <person name="Lovley D."/>
            <person name="Woyke T."/>
        </authorList>
    </citation>
    <scope>NUCLEOTIDE SEQUENCE [LARGE SCALE GENOMIC DNA]</scope>
    <source>
        <strain evidence="3 4">2ac9</strain>
    </source>
</reference>
<evidence type="ECO:0000313" key="3">
    <source>
        <dbReference type="EMBL" id="EIM64416.1"/>
    </source>
</evidence>
<gene>
    <name evidence="3" type="ORF">DespoDRAFT_02571</name>
</gene>
<dbReference type="PANTHER" id="PTHR36700:SF1">
    <property type="entry name" value="CRISPR SYSTEM CMR SUBUNIT CMR4"/>
    <property type="match status" value="1"/>
</dbReference>